<gene>
    <name evidence="3" type="ORF">ABT276_32865</name>
</gene>
<dbReference type="Proteomes" id="UP001445472">
    <property type="component" value="Unassembled WGS sequence"/>
</dbReference>
<dbReference type="EMBL" id="JBEPBX010000049">
    <property type="protein sequence ID" value="MER6618018.1"/>
    <property type="molecule type" value="Genomic_DNA"/>
</dbReference>
<evidence type="ECO:0000313" key="3">
    <source>
        <dbReference type="EMBL" id="MER6618018.1"/>
    </source>
</evidence>
<feature type="region of interest" description="Disordered" evidence="1">
    <location>
        <begin position="36"/>
        <end position="70"/>
    </location>
</feature>
<sequence length="252" mass="26303">MKPRKLMKKAISALPTALATASLTLLLASCGAGDGGNANTARPTGSAATDAPDRSAGQKEQQTGEQSVQTEADLEAVTLRTGDLAEFPITWMPILGSHVTAVTRPAACRPVESVRMGAFDPRPRASVRRYAAATTGEHLGSATSITLAAFSKADAVQIMAELRDAVKDCTGDYDGGWTDTFTVRGLDPVDAGEQAVSFHLTGKSVVPMWYTVVRQGSVLVLFASTTLTGKDGQVPTPLVTRQITKLQAAASG</sequence>
<dbReference type="RefSeq" id="WP_351978983.1">
    <property type="nucleotide sequence ID" value="NZ_JBEPBX010000049.1"/>
</dbReference>
<evidence type="ECO:0008006" key="5">
    <source>
        <dbReference type="Google" id="ProtNLM"/>
    </source>
</evidence>
<accession>A0ABV1V4Q7</accession>
<evidence type="ECO:0000256" key="2">
    <source>
        <dbReference type="SAM" id="SignalP"/>
    </source>
</evidence>
<reference evidence="3 4" key="1">
    <citation type="submission" date="2024-06" db="EMBL/GenBank/DDBJ databases">
        <title>The Natural Products Discovery Center: Release of the First 8490 Sequenced Strains for Exploring Actinobacteria Biosynthetic Diversity.</title>
        <authorList>
            <person name="Kalkreuter E."/>
            <person name="Kautsar S.A."/>
            <person name="Yang D."/>
            <person name="Bader C.D."/>
            <person name="Teijaro C.N."/>
            <person name="Fluegel L."/>
            <person name="Davis C.M."/>
            <person name="Simpson J.R."/>
            <person name="Lauterbach L."/>
            <person name="Steele A.D."/>
            <person name="Gui C."/>
            <person name="Meng S."/>
            <person name="Li G."/>
            <person name="Viehrig K."/>
            <person name="Ye F."/>
            <person name="Su P."/>
            <person name="Kiefer A.F."/>
            <person name="Nichols A."/>
            <person name="Cepeda A.J."/>
            <person name="Yan W."/>
            <person name="Fan B."/>
            <person name="Jiang Y."/>
            <person name="Adhikari A."/>
            <person name="Zheng C.-J."/>
            <person name="Schuster L."/>
            <person name="Cowan T.M."/>
            <person name="Smanski M.J."/>
            <person name="Chevrette M.G."/>
            <person name="De Carvalho L.P.S."/>
            <person name="Shen B."/>
        </authorList>
    </citation>
    <scope>NUCLEOTIDE SEQUENCE [LARGE SCALE GENOMIC DNA]</scope>
    <source>
        <strain evidence="3 4">NPDC000837</strain>
    </source>
</reference>
<name>A0ABV1V4Q7_9ACTN</name>
<keyword evidence="2" id="KW-0732">Signal</keyword>
<comment type="caution">
    <text evidence="3">The sequence shown here is derived from an EMBL/GenBank/DDBJ whole genome shotgun (WGS) entry which is preliminary data.</text>
</comment>
<evidence type="ECO:0000256" key="1">
    <source>
        <dbReference type="SAM" id="MobiDB-lite"/>
    </source>
</evidence>
<feature type="compositionally biased region" description="Polar residues" evidence="1">
    <location>
        <begin position="37"/>
        <end position="47"/>
    </location>
</feature>
<evidence type="ECO:0000313" key="4">
    <source>
        <dbReference type="Proteomes" id="UP001445472"/>
    </source>
</evidence>
<dbReference type="PROSITE" id="PS51257">
    <property type="entry name" value="PROKAR_LIPOPROTEIN"/>
    <property type="match status" value="1"/>
</dbReference>
<feature type="chain" id="PRO_5045846649" description="PknH-like extracellular domain-containing protein" evidence="2">
    <location>
        <begin position="33"/>
        <end position="252"/>
    </location>
</feature>
<proteinExistence type="predicted"/>
<protein>
    <recommendedName>
        <fullName evidence="5">PknH-like extracellular domain-containing protein</fullName>
    </recommendedName>
</protein>
<feature type="compositionally biased region" description="Polar residues" evidence="1">
    <location>
        <begin position="58"/>
        <end position="70"/>
    </location>
</feature>
<feature type="signal peptide" evidence="2">
    <location>
        <begin position="1"/>
        <end position="32"/>
    </location>
</feature>
<keyword evidence="4" id="KW-1185">Reference proteome</keyword>
<organism evidence="3 4">
    <name type="scientific">Streptomyces xantholiticus</name>
    <dbReference type="NCBI Taxonomy" id="68285"/>
    <lineage>
        <taxon>Bacteria</taxon>
        <taxon>Bacillati</taxon>
        <taxon>Actinomycetota</taxon>
        <taxon>Actinomycetes</taxon>
        <taxon>Kitasatosporales</taxon>
        <taxon>Streptomycetaceae</taxon>
        <taxon>Streptomyces</taxon>
    </lineage>
</organism>